<organism evidence="1 2">
    <name type="scientific">Takifugu flavidus</name>
    <name type="common">sansaifugu</name>
    <dbReference type="NCBI Taxonomy" id="433684"/>
    <lineage>
        <taxon>Eukaryota</taxon>
        <taxon>Metazoa</taxon>
        <taxon>Chordata</taxon>
        <taxon>Craniata</taxon>
        <taxon>Vertebrata</taxon>
        <taxon>Euteleostomi</taxon>
        <taxon>Actinopterygii</taxon>
        <taxon>Neopterygii</taxon>
        <taxon>Teleostei</taxon>
        <taxon>Neoteleostei</taxon>
        <taxon>Acanthomorphata</taxon>
        <taxon>Eupercaria</taxon>
        <taxon>Tetraodontiformes</taxon>
        <taxon>Tetradontoidea</taxon>
        <taxon>Tetraodontidae</taxon>
        <taxon>Takifugu</taxon>
    </lineage>
</organism>
<proteinExistence type="predicted"/>
<comment type="caution">
    <text evidence="1">The sequence shown here is derived from an EMBL/GenBank/DDBJ whole genome shotgun (WGS) entry which is preliminary data.</text>
</comment>
<gene>
    <name evidence="1" type="ORF">D4764_07G0001680</name>
</gene>
<evidence type="ECO:0000313" key="2">
    <source>
        <dbReference type="Proteomes" id="UP000324091"/>
    </source>
</evidence>
<dbReference type="AlphaFoldDB" id="A0A5C6MRM5"/>
<dbReference type="EMBL" id="RHFK02000020">
    <property type="protein sequence ID" value="TWW57449.1"/>
    <property type="molecule type" value="Genomic_DNA"/>
</dbReference>
<dbReference type="Proteomes" id="UP000324091">
    <property type="component" value="Chromosome 7"/>
</dbReference>
<name>A0A5C6MRM5_9TELE</name>
<evidence type="ECO:0000313" key="1">
    <source>
        <dbReference type="EMBL" id="TWW57449.1"/>
    </source>
</evidence>
<keyword evidence="2" id="KW-1185">Reference proteome</keyword>
<accession>A0A5C6MRM5</accession>
<reference evidence="1 2" key="1">
    <citation type="submission" date="2019-04" db="EMBL/GenBank/DDBJ databases">
        <title>Chromosome genome assembly for Takifugu flavidus.</title>
        <authorList>
            <person name="Xiao S."/>
        </authorList>
    </citation>
    <scope>NUCLEOTIDE SEQUENCE [LARGE SCALE GENOMIC DNA]</scope>
    <source>
        <strain evidence="1">HTHZ2018</strain>
        <tissue evidence="1">Muscle</tissue>
    </source>
</reference>
<protein>
    <submittedName>
        <fullName evidence="1">Uncharacterized protein</fullName>
    </submittedName>
</protein>
<sequence>MAMAIISPHEVFRVTSSIGTLDITDSDPTSGYWLQEKRIELSTFLREITTVPEKMRTHARLFYGVERCSLQSREELLEGLPQLSPEEKTSLDCKLTLEELTVAVN</sequence>